<dbReference type="Proteomes" id="UP000051311">
    <property type="component" value="Unassembled WGS sequence"/>
</dbReference>
<dbReference type="AlphaFoldDB" id="A0A0R1NNI0"/>
<dbReference type="InterPro" id="IPR002523">
    <property type="entry name" value="MgTranspt_CorA/ZnTranspt_ZntB"/>
</dbReference>
<evidence type="ECO:0000256" key="5">
    <source>
        <dbReference type="ARBA" id="ARBA00023136"/>
    </source>
</evidence>
<dbReference type="SUPFAM" id="SSF143865">
    <property type="entry name" value="CorA soluble domain-like"/>
    <property type="match status" value="1"/>
</dbReference>
<dbReference type="eggNOG" id="COG0598">
    <property type="taxonomic scope" value="Bacteria"/>
</dbReference>
<evidence type="ECO:0000256" key="1">
    <source>
        <dbReference type="ARBA" id="ARBA00004141"/>
    </source>
</evidence>
<accession>A0A0R1NNI0</accession>
<dbReference type="GO" id="GO:0016020">
    <property type="term" value="C:membrane"/>
    <property type="evidence" value="ECO:0007669"/>
    <property type="project" value="UniProtKB-SubCell"/>
</dbReference>
<dbReference type="PATRIC" id="fig|1423748.3.peg.1332"/>
<comment type="subcellular location">
    <subcellularLocation>
        <location evidence="1">Membrane</location>
        <topology evidence="1">Multi-pass membrane protein</topology>
    </subcellularLocation>
</comment>
<dbReference type="InterPro" id="IPR045863">
    <property type="entry name" value="CorA_TM1_TM2"/>
</dbReference>
<feature type="transmembrane region" description="Helical" evidence="6">
    <location>
        <begin position="188"/>
        <end position="208"/>
    </location>
</feature>
<name>A0A0R1NNI0_9LACO</name>
<gene>
    <name evidence="7" type="ORF">FC37_GL001270</name>
</gene>
<evidence type="ECO:0000256" key="3">
    <source>
        <dbReference type="ARBA" id="ARBA00022692"/>
    </source>
</evidence>
<keyword evidence="4 6" id="KW-1133">Transmembrane helix</keyword>
<sequence length="215" mass="24357">MNNMPEKSFLILKSNLTASDIKQLTSQWDLDSAIFANLFSQLDHINQKLNAVKRKIDYLDSVARETTKTKELKKVTDLTRELVYLKHTLDDQTESLRSFGEYLKKNQLASSADIASLMTKQAQLTKMIHVYTDLLNSISGLFTAMMDSHLNHLVKYLNSVALIIAIPTLISGIWGMNIGGLPDRTNKNGFWIIITIAAILTIIWAIILKKKKYND</sequence>
<evidence type="ECO:0000256" key="6">
    <source>
        <dbReference type="SAM" id="Phobius"/>
    </source>
</evidence>
<dbReference type="SUPFAM" id="SSF144083">
    <property type="entry name" value="Magnesium transport protein CorA, transmembrane region"/>
    <property type="match status" value="1"/>
</dbReference>
<comment type="similarity">
    <text evidence="2">Belongs to the CorA metal ion transporter (MIT) (TC 1.A.35) family.</text>
</comment>
<evidence type="ECO:0000313" key="8">
    <source>
        <dbReference type="Proteomes" id="UP000051311"/>
    </source>
</evidence>
<evidence type="ECO:0000256" key="2">
    <source>
        <dbReference type="ARBA" id="ARBA00009765"/>
    </source>
</evidence>
<protein>
    <submittedName>
        <fullName evidence="7">MIT family metal ion transporter CorA</fullName>
    </submittedName>
</protein>
<evidence type="ECO:0000256" key="4">
    <source>
        <dbReference type="ARBA" id="ARBA00022989"/>
    </source>
</evidence>
<proteinExistence type="inferred from homology"/>
<comment type="caution">
    <text evidence="7">The sequence shown here is derived from an EMBL/GenBank/DDBJ whole genome shotgun (WGS) entry which is preliminary data.</text>
</comment>
<organism evidence="7 8">
    <name type="scientific">Lactobacillus gallinarum DSM 10532 = JCM 2011</name>
    <dbReference type="NCBI Taxonomy" id="1423748"/>
    <lineage>
        <taxon>Bacteria</taxon>
        <taxon>Bacillati</taxon>
        <taxon>Bacillota</taxon>
        <taxon>Bacilli</taxon>
        <taxon>Lactobacillales</taxon>
        <taxon>Lactobacillaceae</taxon>
        <taxon>Lactobacillus</taxon>
    </lineage>
</organism>
<dbReference type="InterPro" id="IPR047199">
    <property type="entry name" value="CorA-like"/>
</dbReference>
<feature type="transmembrane region" description="Helical" evidence="6">
    <location>
        <begin position="156"/>
        <end position="176"/>
    </location>
</feature>
<dbReference type="GO" id="GO:0046873">
    <property type="term" value="F:metal ion transmembrane transporter activity"/>
    <property type="evidence" value="ECO:0007669"/>
    <property type="project" value="InterPro"/>
</dbReference>
<keyword evidence="3 6" id="KW-0812">Transmembrane</keyword>
<dbReference type="InterPro" id="IPR045861">
    <property type="entry name" value="CorA_cytoplasmic_dom"/>
</dbReference>
<dbReference type="PANTHER" id="PTHR47891:SF1">
    <property type="entry name" value="CORA-MAGNESIUM AND COBALT TRANSPORTER"/>
    <property type="match status" value="1"/>
</dbReference>
<dbReference type="PANTHER" id="PTHR47891">
    <property type="entry name" value="TRANSPORTER-RELATED"/>
    <property type="match status" value="1"/>
</dbReference>
<reference evidence="7 8" key="1">
    <citation type="journal article" date="2015" name="Genome Announc.">
        <title>Expanding the biotechnology potential of lactobacilli through comparative genomics of 213 strains and associated genera.</title>
        <authorList>
            <person name="Sun Z."/>
            <person name="Harris H.M."/>
            <person name="McCann A."/>
            <person name="Guo C."/>
            <person name="Argimon S."/>
            <person name="Zhang W."/>
            <person name="Yang X."/>
            <person name="Jeffery I.B."/>
            <person name="Cooney J.C."/>
            <person name="Kagawa T.F."/>
            <person name="Liu W."/>
            <person name="Song Y."/>
            <person name="Salvetti E."/>
            <person name="Wrobel A."/>
            <person name="Rasinkangas P."/>
            <person name="Parkhill J."/>
            <person name="Rea M.C."/>
            <person name="O'Sullivan O."/>
            <person name="Ritari J."/>
            <person name="Douillard F.P."/>
            <person name="Paul Ross R."/>
            <person name="Yang R."/>
            <person name="Briner A.E."/>
            <person name="Felis G.E."/>
            <person name="de Vos W.M."/>
            <person name="Barrangou R."/>
            <person name="Klaenhammer T.R."/>
            <person name="Caufield P.W."/>
            <person name="Cui Y."/>
            <person name="Zhang H."/>
            <person name="O'Toole P.W."/>
        </authorList>
    </citation>
    <scope>NUCLEOTIDE SEQUENCE [LARGE SCALE GENOMIC DNA]</scope>
    <source>
        <strain evidence="7 8">DSM 10532</strain>
    </source>
</reference>
<dbReference type="Gene3D" id="1.20.58.340">
    <property type="entry name" value="Magnesium transport protein CorA, transmembrane region"/>
    <property type="match status" value="2"/>
</dbReference>
<dbReference type="EMBL" id="AZEL01000046">
    <property type="protein sequence ID" value="KRL21484.1"/>
    <property type="molecule type" value="Genomic_DNA"/>
</dbReference>
<keyword evidence="5 6" id="KW-0472">Membrane</keyword>
<dbReference type="Pfam" id="PF01544">
    <property type="entry name" value="CorA"/>
    <property type="match status" value="1"/>
</dbReference>
<evidence type="ECO:0000313" key="7">
    <source>
        <dbReference type="EMBL" id="KRL21484.1"/>
    </source>
</evidence>